<protein>
    <submittedName>
        <fullName evidence="2">Uncharacterized protein</fullName>
    </submittedName>
</protein>
<feature type="compositionally biased region" description="Acidic residues" evidence="1">
    <location>
        <begin position="85"/>
        <end position="94"/>
    </location>
</feature>
<evidence type="ECO:0000313" key="2">
    <source>
        <dbReference type="EMBL" id="MRH44646.1"/>
    </source>
</evidence>
<organism evidence="2 3">
    <name type="scientific">Aquibacillus halophilus</name>
    <dbReference type="NCBI Taxonomy" id="930132"/>
    <lineage>
        <taxon>Bacteria</taxon>
        <taxon>Bacillati</taxon>
        <taxon>Bacillota</taxon>
        <taxon>Bacilli</taxon>
        <taxon>Bacillales</taxon>
        <taxon>Bacillaceae</taxon>
        <taxon>Aquibacillus</taxon>
    </lineage>
</organism>
<evidence type="ECO:0000256" key="1">
    <source>
        <dbReference type="SAM" id="MobiDB-lite"/>
    </source>
</evidence>
<evidence type="ECO:0000313" key="3">
    <source>
        <dbReference type="Proteomes" id="UP000799092"/>
    </source>
</evidence>
<sequence length="228" mass="26555">MKKLFLVTFTGFLMLSGCGLENEEAQNEQNEEQQNEEEQQNDEEQDNENNQDNSSEQGTNEEENDNQSNEDSTNNNSDENQNNENSDDQSDEQTSDSFDKGRAEVVLTEYKEAFNKVINNRNDDLKLNEFSTKQELTEHFNQFMSQELSRTMVDRYFREEDDGLYLTPMDAPVFLQEDQQFTFNKTGDGSATVVQERQNQLIGHVNMEYSLTKKDDSWIVEDVERTEI</sequence>
<dbReference type="PROSITE" id="PS51257">
    <property type="entry name" value="PROKAR_LIPOPROTEIN"/>
    <property type="match status" value="1"/>
</dbReference>
<feature type="region of interest" description="Disordered" evidence="1">
    <location>
        <begin position="21"/>
        <end position="99"/>
    </location>
</feature>
<dbReference type="RefSeq" id="WP_153738248.1">
    <property type="nucleotide sequence ID" value="NZ_WJNG01000017.1"/>
</dbReference>
<feature type="compositionally biased region" description="Low complexity" evidence="1">
    <location>
        <begin position="66"/>
        <end position="84"/>
    </location>
</feature>
<gene>
    <name evidence="2" type="ORF">GH741_18530</name>
</gene>
<keyword evidence="3" id="KW-1185">Reference proteome</keyword>
<comment type="caution">
    <text evidence="2">The sequence shown here is derived from an EMBL/GenBank/DDBJ whole genome shotgun (WGS) entry which is preliminary data.</text>
</comment>
<dbReference type="Proteomes" id="UP000799092">
    <property type="component" value="Unassembled WGS sequence"/>
</dbReference>
<dbReference type="EMBL" id="WJNG01000017">
    <property type="protein sequence ID" value="MRH44646.1"/>
    <property type="molecule type" value="Genomic_DNA"/>
</dbReference>
<proteinExistence type="predicted"/>
<dbReference type="OrthoDB" id="574706at2"/>
<reference evidence="2" key="1">
    <citation type="submission" date="2019-11" db="EMBL/GenBank/DDBJ databases">
        <authorList>
            <person name="Li J."/>
        </authorList>
    </citation>
    <scope>NUCLEOTIDE SEQUENCE</scope>
    <source>
        <strain evidence="2">B6B</strain>
    </source>
</reference>
<feature type="compositionally biased region" description="Acidic residues" evidence="1">
    <location>
        <begin position="21"/>
        <end position="49"/>
    </location>
</feature>
<name>A0A6A8DJJ1_9BACI</name>
<accession>A0A6A8DJJ1</accession>
<dbReference type="AlphaFoldDB" id="A0A6A8DJJ1"/>